<proteinExistence type="predicted"/>
<reference evidence="1 2" key="1">
    <citation type="submission" date="2007-10" db="EMBL/GenBank/DDBJ databases">
        <title>Complete sequence of Shewanella pealeana ATCC 700345.</title>
        <authorList>
            <consortium name="US DOE Joint Genome Institute"/>
            <person name="Copeland A."/>
            <person name="Lucas S."/>
            <person name="Lapidus A."/>
            <person name="Barry K."/>
            <person name="Glavina del Rio T."/>
            <person name="Dalin E."/>
            <person name="Tice H."/>
            <person name="Pitluck S."/>
            <person name="Chertkov O."/>
            <person name="Brettin T."/>
            <person name="Bruce D."/>
            <person name="Detter J.C."/>
            <person name="Han C."/>
            <person name="Schmutz J."/>
            <person name="Larimer F."/>
            <person name="Land M."/>
            <person name="Hauser L."/>
            <person name="Kyrpides N."/>
            <person name="Kim E."/>
            <person name="Zhao J.-S.Z."/>
            <person name="Manno D."/>
            <person name="Hawari J."/>
            <person name="Richardson P."/>
        </authorList>
    </citation>
    <scope>NUCLEOTIDE SEQUENCE [LARGE SCALE GENOMIC DNA]</scope>
    <source>
        <strain evidence="2">ATCC 700345 / ANG-SQ1</strain>
    </source>
</reference>
<dbReference type="KEGG" id="spl:Spea_0490"/>
<sequence length="152" mass="17297">MSGIIWTLETLKTIEQLDYLWRVIENSDLNEQDSVYFGIKGEGHSPNYLIKNINGEKKAYKGLSHTLDPEGDYNPNNLSQQGFSQEELKSVFDQQSKSPNAAKALMLEYWKANKERFPPNLEVGKYRSKIIELSTKGIPIARSFDLAISNPD</sequence>
<dbReference type="HOGENOM" id="CLU_1721097_0_0_6"/>
<dbReference type="EMBL" id="CP000851">
    <property type="protein sequence ID" value="ABV85818.1"/>
    <property type="molecule type" value="Genomic_DNA"/>
</dbReference>
<dbReference type="Proteomes" id="UP000002608">
    <property type="component" value="Chromosome"/>
</dbReference>
<accession>A8GZT1</accession>
<protein>
    <submittedName>
        <fullName evidence="1">Uncharacterized protein</fullName>
    </submittedName>
</protein>
<dbReference type="AlphaFoldDB" id="A8GZT1"/>
<name>A8GZT1_SHEPA</name>
<gene>
    <name evidence="1" type="ordered locus">Spea_0490</name>
</gene>
<evidence type="ECO:0000313" key="1">
    <source>
        <dbReference type="EMBL" id="ABV85818.1"/>
    </source>
</evidence>
<evidence type="ECO:0000313" key="2">
    <source>
        <dbReference type="Proteomes" id="UP000002608"/>
    </source>
</evidence>
<keyword evidence="2" id="KW-1185">Reference proteome</keyword>
<organism evidence="1 2">
    <name type="scientific">Shewanella pealeana (strain ATCC 700345 / ANG-SQ1)</name>
    <dbReference type="NCBI Taxonomy" id="398579"/>
    <lineage>
        <taxon>Bacteria</taxon>
        <taxon>Pseudomonadati</taxon>
        <taxon>Pseudomonadota</taxon>
        <taxon>Gammaproteobacteria</taxon>
        <taxon>Alteromonadales</taxon>
        <taxon>Shewanellaceae</taxon>
        <taxon>Shewanella</taxon>
    </lineage>
</organism>
<dbReference type="RefSeq" id="WP_012153756.1">
    <property type="nucleotide sequence ID" value="NC_009901.1"/>
</dbReference>